<dbReference type="OrthoDB" id="429841at2759"/>
<evidence type="ECO:0000259" key="16">
    <source>
        <dbReference type="PROSITE" id="PS52044"/>
    </source>
</evidence>
<keyword evidence="10" id="KW-0862">Zinc</keyword>
<keyword evidence="11 13" id="KW-0040">ANK repeat</keyword>
<keyword evidence="6" id="KW-0677">Repeat</keyword>
<dbReference type="GO" id="GO:0005737">
    <property type="term" value="C:cytoplasm"/>
    <property type="evidence" value="ECO:0007669"/>
    <property type="project" value="UniProtKB-SubCell"/>
</dbReference>
<dbReference type="Gene3D" id="1.25.40.20">
    <property type="entry name" value="Ankyrin repeat-containing domain"/>
    <property type="match status" value="1"/>
</dbReference>
<keyword evidence="12" id="KW-0175">Coiled coil</keyword>
<dbReference type="KEGG" id="rarg:115744431"/>
<name>A0A8B8PKZ2_9MYRT</name>
<keyword evidence="17" id="KW-1185">Reference proteome</keyword>
<dbReference type="GO" id="GO:0016787">
    <property type="term" value="F:hydrolase activity"/>
    <property type="evidence" value="ECO:0007669"/>
    <property type="project" value="UniProtKB-KW"/>
</dbReference>
<keyword evidence="9 14" id="KW-0378">Hydrolase</keyword>
<evidence type="ECO:0000256" key="4">
    <source>
        <dbReference type="ARBA" id="ARBA00022722"/>
    </source>
</evidence>
<dbReference type="AlphaFoldDB" id="A0A8B8PKZ2"/>
<evidence type="ECO:0000256" key="13">
    <source>
        <dbReference type="PROSITE-ProRule" id="PRU00023"/>
    </source>
</evidence>
<keyword evidence="3 14" id="KW-0963">Cytoplasm</keyword>
<comment type="similarity">
    <text evidence="2 14">Belongs to the ANKZF1/VMS1 family.</text>
</comment>
<evidence type="ECO:0000256" key="8">
    <source>
        <dbReference type="ARBA" id="ARBA00022771"/>
    </source>
</evidence>
<feature type="compositionally biased region" description="Basic and acidic residues" evidence="15">
    <location>
        <begin position="602"/>
        <end position="626"/>
    </location>
</feature>
<dbReference type="RefSeq" id="XP_030535469.1">
    <property type="nucleotide sequence ID" value="XM_030679609.1"/>
</dbReference>
<dbReference type="RefSeq" id="XP_030535470.1">
    <property type="nucleotide sequence ID" value="XM_030679610.1"/>
</dbReference>
<dbReference type="GO" id="GO:0004519">
    <property type="term" value="F:endonuclease activity"/>
    <property type="evidence" value="ECO:0007669"/>
    <property type="project" value="UniProtKB-KW"/>
</dbReference>
<evidence type="ECO:0000256" key="5">
    <source>
        <dbReference type="ARBA" id="ARBA00022723"/>
    </source>
</evidence>
<dbReference type="GO" id="GO:0036503">
    <property type="term" value="P:ERAD pathway"/>
    <property type="evidence" value="ECO:0007669"/>
    <property type="project" value="TreeGrafter"/>
</dbReference>
<protein>
    <submittedName>
        <fullName evidence="18 19">Ankyrin repeat and zinc finger domain-containing protein 1</fullName>
    </submittedName>
</protein>
<proteinExistence type="inferred from homology"/>
<evidence type="ECO:0000256" key="3">
    <source>
        <dbReference type="ARBA" id="ARBA00022490"/>
    </source>
</evidence>
<feature type="region of interest" description="Disordered" evidence="15">
    <location>
        <begin position="1"/>
        <end position="29"/>
    </location>
</feature>
<evidence type="ECO:0000313" key="19">
    <source>
        <dbReference type="RefSeq" id="XP_030535469.1"/>
    </source>
</evidence>
<feature type="compositionally biased region" description="Low complexity" evidence="15">
    <location>
        <begin position="8"/>
        <end position="20"/>
    </location>
</feature>
<dbReference type="PANTHER" id="PTHR16036">
    <property type="entry name" value="ANKYRIN REPEAT AND ZINC FINGER DOMAIN-CONTAINING PROTEIN 1"/>
    <property type="match status" value="1"/>
</dbReference>
<reference evidence="18 19" key="1">
    <citation type="submission" date="2025-04" db="UniProtKB">
        <authorList>
            <consortium name="RefSeq"/>
        </authorList>
    </citation>
    <scope>IDENTIFICATION</scope>
</reference>
<dbReference type="SUPFAM" id="SSF48403">
    <property type="entry name" value="Ankyrin repeat"/>
    <property type="match status" value="1"/>
</dbReference>
<dbReference type="InterPro" id="IPR047139">
    <property type="entry name" value="ANKZ1/VMS1"/>
</dbReference>
<dbReference type="InterPro" id="IPR036770">
    <property type="entry name" value="Ankyrin_rpt-contain_sf"/>
</dbReference>
<comment type="domain">
    <text evidence="14">The VLRF1 domain mediates binding to the 60S ribosomal subunit.</text>
</comment>
<dbReference type="GeneID" id="115744431"/>
<gene>
    <name evidence="18 19 20" type="primary">LOC115744431</name>
</gene>
<evidence type="ECO:0000313" key="18">
    <source>
        <dbReference type="RefSeq" id="XP_030535468.1"/>
    </source>
</evidence>
<dbReference type="PROSITE" id="PS50088">
    <property type="entry name" value="ANK_REPEAT"/>
    <property type="match status" value="1"/>
</dbReference>
<organism evidence="17 20">
    <name type="scientific">Rhodamnia argentea</name>
    <dbReference type="NCBI Taxonomy" id="178133"/>
    <lineage>
        <taxon>Eukaryota</taxon>
        <taxon>Viridiplantae</taxon>
        <taxon>Streptophyta</taxon>
        <taxon>Embryophyta</taxon>
        <taxon>Tracheophyta</taxon>
        <taxon>Spermatophyta</taxon>
        <taxon>Magnoliopsida</taxon>
        <taxon>eudicotyledons</taxon>
        <taxon>Gunneridae</taxon>
        <taxon>Pentapetalae</taxon>
        <taxon>rosids</taxon>
        <taxon>malvids</taxon>
        <taxon>Myrtales</taxon>
        <taxon>Myrtaceae</taxon>
        <taxon>Myrtoideae</taxon>
        <taxon>Myrteae</taxon>
        <taxon>Australasian group</taxon>
        <taxon>Rhodamnia</taxon>
    </lineage>
</organism>
<sequence length="694" mass="76060">MADNPHGTAATTAAAATSASPSPEKRHRSVFELPPDFFDSCVLLQSPHSSSSTTAAAAAAAALVLPSETKASLASDLKTPEDSREGGKGCGDGVALARWTCNTCKAEFVSLLDQRSHFKSDFHRLNVKLSLAGKDVMEEEDFDKLTSDSLKDYEISSISGSEDELDQGRGLHSEFNKGSDEIIKQKIFLQLQTGEIVSIWKSFLQSESEVILYDNGKAVAVYDSGSLTTLNVNVIIQKLNDLICEPRDNTRLRIVLLASGGHFAGCVFDGNHVVAQKTFHRYVVRARAGKKQSLKDASGRAAHSAGASLRRYNELALKKDIQELLLSWKPYFDACTSIFIYAPSNNRQLLFSGEKPYFGHSQSVVRNICFTVRRPTLKEAKRIYNQLTQVAYENGEKEVTLMEADKSLSSNSAVVHDELVAIKDELGKRLAHMEMIETCSGPIKPDTLISSDSDNNEVIGRLTPLHEATKLGNAQKVLELLEEGMDPCAKDERGRTPYMLASEKEVRNVYRRFMASNLDTWNWHAAKVPSALTKEMEESQASKQAEKDAKRKARAKELKKLRKAKEKKDHAQAAASQNDVKAPGDASARKGQSQPSGISQISKEEQLKAAQAAEREKRAAAAERRMAAAAALSAQGNSGNSAPSTSQPKSTLSGDTNCSCCYVSLDGKIPFHRYNYKYCSTTCMHLHREILEAG</sequence>
<dbReference type="RefSeq" id="XP_030535468.1">
    <property type="nucleotide sequence ID" value="XM_030679608.1"/>
</dbReference>
<feature type="domain" description="VLRF1" evidence="16">
    <location>
        <begin position="249"/>
        <end position="390"/>
    </location>
</feature>
<evidence type="ECO:0000256" key="15">
    <source>
        <dbReference type="SAM" id="MobiDB-lite"/>
    </source>
</evidence>
<accession>A0A8B8PKZ2</accession>
<dbReference type="InterPro" id="IPR041540">
    <property type="entry name" value="VATC"/>
</dbReference>
<dbReference type="Proteomes" id="UP000827889">
    <property type="component" value="Chromosome 9"/>
</dbReference>
<dbReference type="Pfam" id="PF18826">
    <property type="entry name" value="bVLRF1"/>
    <property type="match status" value="1"/>
</dbReference>
<feature type="compositionally biased region" description="Basic residues" evidence="15">
    <location>
        <begin position="550"/>
        <end position="565"/>
    </location>
</feature>
<feature type="region of interest" description="Disordered" evidence="15">
    <location>
        <begin position="534"/>
        <end position="655"/>
    </location>
</feature>
<feature type="repeat" description="ANK" evidence="13">
    <location>
        <begin position="460"/>
        <end position="492"/>
    </location>
</feature>
<evidence type="ECO:0000256" key="14">
    <source>
        <dbReference type="PROSITE-ProRule" id="PRU01389"/>
    </source>
</evidence>
<evidence type="ECO:0000256" key="11">
    <source>
        <dbReference type="ARBA" id="ARBA00023043"/>
    </source>
</evidence>
<evidence type="ECO:0000256" key="6">
    <source>
        <dbReference type="ARBA" id="ARBA00022737"/>
    </source>
</evidence>
<evidence type="ECO:0000256" key="10">
    <source>
        <dbReference type="ARBA" id="ARBA00022833"/>
    </source>
</evidence>
<dbReference type="Pfam" id="PF18716">
    <property type="entry name" value="VATC"/>
    <property type="match status" value="1"/>
</dbReference>
<keyword evidence="4 14" id="KW-0540">Nuclease</keyword>
<dbReference type="PANTHER" id="PTHR16036:SF2">
    <property type="entry name" value="TRNA ENDONUCLEASE ANKZF1"/>
    <property type="match status" value="1"/>
</dbReference>
<feature type="active site" evidence="14">
    <location>
        <position position="292"/>
    </location>
</feature>
<comment type="subcellular location">
    <subcellularLocation>
        <location evidence="1">Cytoplasm</location>
    </subcellularLocation>
</comment>
<dbReference type="PROSITE" id="PS52044">
    <property type="entry name" value="VLRF1"/>
    <property type="match status" value="1"/>
</dbReference>
<feature type="compositionally biased region" description="Low complexity" evidence="15">
    <location>
        <begin position="591"/>
        <end position="601"/>
    </location>
</feature>
<evidence type="ECO:0000313" key="20">
    <source>
        <dbReference type="RefSeq" id="XP_030535470.1"/>
    </source>
</evidence>
<evidence type="ECO:0000313" key="17">
    <source>
        <dbReference type="Proteomes" id="UP000827889"/>
    </source>
</evidence>
<evidence type="ECO:0000256" key="12">
    <source>
        <dbReference type="ARBA" id="ARBA00023054"/>
    </source>
</evidence>
<feature type="compositionally biased region" description="Polar residues" evidence="15">
    <location>
        <begin position="636"/>
        <end position="655"/>
    </location>
</feature>
<evidence type="ECO:0000256" key="7">
    <source>
        <dbReference type="ARBA" id="ARBA00022759"/>
    </source>
</evidence>
<keyword evidence="8" id="KW-0863">Zinc-finger</keyword>
<evidence type="ECO:0000256" key="2">
    <source>
        <dbReference type="ARBA" id="ARBA00009262"/>
    </source>
</evidence>
<evidence type="ECO:0000256" key="9">
    <source>
        <dbReference type="ARBA" id="ARBA00022801"/>
    </source>
</evidence>
<evidence type="ECO:0000256" key="1">
    <source>
        <dbReference type="ARBA" id="ARBA00004496"/>
    </source>
</evidence>
<keyword evidence="7 14" id="KW-0255">Endonuclease</keyword>
<dbReference type="InterPro" id="IPR041175">
    <property type="entry name" value="VLRF1/Vms1"/>
</dbReference>
<keyword evidence="5" id="KW-0479">Metal-binding</keyword>
<dbReference type="GO" id="GO:0008270">
    <property type="term" value="F:zinc ion binding"/>
    <property type="evidence" value="ECO:0007669"/>
    <property type="project" value="UniProtKB-KW"/>
</dbReference>
<dbReference type="InterPro" id="IPR002110">
    <property type="entry name" value="Ankyrin_rpt"/>
</dbReference>